<protein>
    <submittedName>
        <fullName evidence="7">FAD-dependent oxidoreductase</fullName>
    </submittedName>
</protein>
<dbReference type="InterPro" id="IPR036188">
    <property type="entry name" value="FAD/NAD-bd_sf"/>
</dbReference>
<evidence type="ECO:0000256" key="2">
    <source>
        <dbReference type="ARBA" id="ARBA00022630"/>
    </source>
</evidence>
<organism evidence="7 8">
    <name type="scientific">Stutzerimonas stutzeri</name>
    <name type="common">Pseudomonas stutzeri</name>
    <dbReference type="NCBI Taxonomy" id="316"/>
    <lineage>
        <taxon>Bacteria</taxon>
        <taxon>Pseudomonadati</taxon>
        <taxon>Pseudomonadota</taxon>
        <taxon>Gammaproteobacteria</taxon>
        <taxon>Pseudomonadales</taxon>
        <taxon>Pseudomonadaceae</taxon>
        <taxon>Stutzerimonas</taxon>
    </lineage>
</organism>
<reference evidence="7 8" key="1">
    <citation type="submission" date="2018-01" db="EMBL/GenBank/DDBJ databases">
        <title>Denitrification phenotypes of diverse strains of Pseudomonas stutzeri.</title>
        <authorList>
            <person name="Milligan D.A."/>
            <person name="Bergaust L."/>
            <person name="Bakken L.R."/>
            <person name="Frostegard A."/>
        </authorList>
    </citation>
    <scope>NUCLEOTIDE SEQUENCE [LARGE SCALE GENOMIC DNA]</scope>
    <source>
        <strain evidence="7 8">KC</strain>
    </source>
</reference>
<evidence type="ECO:0000256" key="1">
    <source>
        <dbReference type="ARBA" id="ARBA00001974"/>
    </source>
</evidence>
<sequence>MDRVDCVVVGAGVVGLAVARALALTGREVLVLEAEAAFGTATSARNSEVIHAGIYYPQGSLKGRLCVAGRRLLYDFCESHGVAHRRCGKLIVATEDSQLDGLDRLQAHALSNGVEDLQRLDAAALRALEPQLHAVAGLLSPSTGIIDSHALMLALLGDAERQGAVLALNAPVTAINVGSAGLQVEVGGADPLQLLARTVVNCAGHGAPVLAAHTAGLAPAARPRQFFAKGSYFSLAGRTPFRHLVYPLPEPGGLGVHLTLDMAGQARFGPDVQWVDGLDYRIEPERADGFYAAIRRYWPGLPDDSLHPAYTGIRPKISGPGEAAADFRIDGPAQHGIAGLVNLFGIESPGLTACLAIAEHVRGLVEVDPLAT</sequence>
<proteinExistence type="inferred from homology"/>
<name>A0A2N8S3P9_STUST</name>
<dbReference type="RefSeq" id="WP_102823999.1">
    <property type="nucleotide sequence ID" value="NZ_CP139348.1"/>
</dbReference>
<feature type="domain" description="FAD dependent oxidoreductase" evidence="6">
    <location>
        <begin position="5"/>
        <end position="361"/>
    </location>
</feature>
<dbReference type="GO" id="GO:0047545">
    <property type="term" value="F:(S)-2-hydroxyglutarate dehydrogenase activity"/>
    <property type="evidence" value="ECO:0007669"/>
    <property type="project" value="TreeGrafter"/>
</dbReference>
<dbReference type="PANTHER" id="PTHR43104">
    <property type="entry name" value="L-2-HYDROXYGLUTARATE DEHYDROGENASE, MITOCHONDRIAL"/>
    <property type="match status" value="1"/>
</dbReference>
<dbReference type="OrthoDB" id="9801699at2"/>
<evidence type="ECO:0000256" key="3">
    <source>
        <dbReference type="ARBA" id="ARBA00022827"/>
    </source>
</evidence>
<accession>A0A2N8S3P9</accession>
<evidence type="ECO:0000313" key="7">
    <source>
        <dbReference type="EMBL" id="PNF81227.1"/>
    </source>
</evidence>
<dbReference type="EMBL" id="POUN01000002">
    <property type="protein sequence ID" value="PNF81227.1"/>
    <property type="molecule type" value="Genomic_DNA"/>
</dbReference>
<dbReference type="PANTHER" id="PTHR43104:SF4">
    <property type="entry name" value="L-2-HYDROXYGLUTARATE DEHYDROGENASE, MITOCHONDRIAL"/>
    <property type="match status" value="1"/>
</dbReference>
<comment type="similarity">
    <text evidence="5">Belongs to the L2HGDH family.</text>
</comment>
<dbReference type="SUPFAM" id="SSF51905">
    <property type="entry name" value="FAD/NAD(P)-binding domain"/>
    <property type="match status" value="1"/>
</dbReference>
<dbReference type="InterPro" id="IPR006076">
    <property type="entry name" value="FAD-dep_OxRdtase"/>
</dbReference>
<gene>
    <name evidence="7" type="ORF">CXK92_05150</name>
</gene>
<keyword evidence="4" id="KW-0560">Oxidoreductase</keyword>
<evidence type="ECO:0000313" key="8">
    <source>
        <dbReference type="Proteomes" id="UP000235925"/>
    </source>
</evidence>
<evidence type="ECO:0000256" key="5">
    <source>
        <dbReference type="ARBA" id="ARBA00037941"/>
    </source>
</evidence>
<evidence type="ECO:0000259" key="6">
    <source>
        <dbReference type="Pfam" id="PF01266"/>
    </source>
</evidence>
<comment type="caution">
    <text evidence="7">The sequence shown here is derived from an EMBL/GenBank/DDBJ whole genome shotgun (WGS) entry which is preliminary data.</text>
</comment>
<comment type="cofactor">
    <cofactor evidence="1">
        <name>FAD</name>
        <dbReference type="ChEBI" id="CHEBI:57692"/>
    </cofactor>
</comment>
<dbReference type="Gene3D" id="3.30.9.10">
    <property type="entry name" value="D-Amino Acid Oxidase, subunit A, domain 2"/>
    <property type="match status" value="1"/>
</dbReference>
<keyword evidence="2" id="KW-0285">Flavoprotein</keyword>
<dbReference type="Gene3D" id="3.50.50.60">
    <property type="entry name" value="FAD/NAD(P)-binding domain"/>
    <property type="match status" value="1"/>
</dbReference>
<evidence type="ECO:0000256" key="4">
    <source>
        <dbReference type="ARBA" id="ARBA00023002"/>
    </source>
</evidence>
<dbReference type="Pfam" id="PF01266">
    <property type="entry name" value="DAO"/>
    <property type="match status" value="1"/>
</dbReference>
<dbReference type="AlphaFoldDB" id="A0A2N8S3P9"/>
<keyword evidence="3" id="KW-0274">FAD</keyword>
<dbReference type="Proteomes" id="UP000235925">
    <property type="component" value="Unassembled WGS sequence"/>
</dbReference>